<reference evidence="3 4" key="1">
    <citation type="submission" date="2019-06" db="EMBL/GenBank/DDBJ databases">
        <title>Wine fermentation using esterase from Monascus purpureus.</title>
        <authorList>
            <person name="Geng C."/>
            <person name="Zhang Y."/>
        </authorList>
    </citation>
    <scope>NUCLEOTIDE SEQUENCE [LARGE SCALE GENOMIC DNA]</scope>
    <source>
        <strain evidence="3">HQ1</strain>
    </source>
</reference>
<dbReference type="OrthoDB" id="3438382at2759"/>
<comment type="caution">
    <text evidence="3">The sequence shown here is derived from an EMBL/GenBank/DDBJ whole genome shotgun (WGS) entry which is preliminary data.</text>
</comment>
<feature type="compositionally biased region" description="Basic residues" evidence="2">
    <location>
        <begin position="822"/>
        <end position="832"/>
    </location>
</feature>
<feature type="compositionally biased region" description="Pro residues" evidence="2">
    <location>
        <begin position="1"/>
        <end position="11"/>
    </location>
</feature>
<evidence type="ECO:0000313" key="3">
    <source>
        <dbReference type="EMBL" id="TQB70930.1"/>
    </source>
</evidence>
<accession>A0A507QTC7</accession>
<feature type="compositionally biased region" description="Basic and acidic residues" evidence="2">
    <location>
        <begin position="746"/>
        <end position="755"/>
    </location>
</feature>
<evidence type="ECO:0000313" key="4">
    <source>
        <dbReference type="Proteomes" id="UP000319663"/>
    </source>
</evidence>
<feature type="compositionally biased region" description="Low complexity" evidence="2">
    <location>
        <begin position="812"/>
        <end position="821"/>
    </location>
</feature>
<dbReference type="EMBL" id="VIFY01000091">
    <property type="protein sequence ID" value="TQB70930.1"/>
    <property type="molecule type" value="Genomic_DNA"/>
</dbReference>
<evidence type="ECO:0000256" key="2">
    <source>
        <dbReference type="SAM" id="MobiDB-lite"/>
    </source>
</evidence>
<keyword evidence="1" id="KW-0175">Coiled coil</keyword>
<feature type="region of interest" description="Disordered" evidence="2">
    <location>
        <begin position="1"/>
        <end position="48"/>
    </location>
</feature>
<proteinExistence type="predicted"/>
<feature type="region of interest" description="Disordered" evidence="2">
    <location>
        <begin position="304"/>
        <end position="332"/>
    </location>
</feature>
<dbReference type="AlphaFoldDB" id="A0A507QTC7"/>
<evidence type="ECO:0000256" key="1">
    <source>
        <dbReference type="SAM" id="Coils"/>
    </source>
</evidence>
<feature type="compositionally biased region" description="Polar residues" evidence="2">
    <location>
        <begin position="311"/>
        <end position="332"/>
    </location>
</feature>
<feature type="compositionally biased region" description="Basic residues" evidence="2">
    <location>
        <begin position="880"/>
        <end position="891"/>
    </location>
</feature>
<dbReference type="STRING" id="5098.A0A507QTC7"/>
<feature type="region of interest" description="Disordered" evidence="2">
    <location>
        <begin position="746"/>
        <end position="902"/>
    </location>
</feature>
<feature type="compositionally biased region" description="Polar residues" evidence="2">
    <location>
        <begin position="849"/>
        <end position="863"/>
    </location>
</feature>
<feature type="compositionally biased region" description="Polar residues" evidence="2">
    <location>
        <begin position="36"/>
        <end position="46"/>
    </location>
</feature>
<gene>
    <name evidence="3" type="ORF">MPDQ_007943</name>
</gene>
<evidence type="ECO:0008006" key="5">
    <source>
        <dbReference type="Google" id="ProtNLM"/>
    </source>
</evidence>
<feature type="compositionally biased region" description="Basic and acidic residues" evidence="2">
    <location>
        <begin position="801"/>
        <end position="811"/>
    </location>
</feature>
<dbReference type="Proteomes" id="UP000319663">
    <property type="component" value="Unassembled WGS sequence"/>
</dbReference>
<sequence length="902" mass="101245">MDPAVPRPPEANAPSRDPRLASRPGRPPLVGRDSHSLPNEPQNSHETSGDLLVRGISDLVQECIVAANHRNEKERLQNRIEKTDGLLRRAKAHSNFPSIGTFFQQARNEEEVEATRLDETMKDRSSALHQLENSLKSLFGSMFQRCSRAEEEVARLRTEFDGKNSRLRAEFSAENERLRTELSNRQSQIEDQQSHLNRLQGELIIIRSVAQKAQTDSLDVKRDIEKLRDTNRSHPESAERTTGLQNRVVRLEKLTADHSKAISALSVQSKDFEGRMEKLNSTSISTLSNQVMPQKWLEERIERPTSKMEQRISSPFDCQSPTDQPTQSKCSSQRYLQAETDQKLASLRGEISELLAFQKSCSEQLLRMDNTIVKYEEKLELLGGMEAKIVNLEKASMEKIGPFDSRLTTLDNKYESGLSSVSKTVAEKSDGSEFELRVKDVESRLQRVEQVVLHCRELDAKIEELSTQLSRICDMQAMKDDLQFSTVEEVKQSLTTRMGQVAEQCAALKNGLDHVSTEYNRISEEVKSLACANPLAFERSIENQSQSIQRLGHVVETVRMGLHSLEMRYNGLSTEPILKNMVAAMQEMYPSAGALIDQVTALRTQVNNLALPDLRARLNMMSDDWNRLNQSLAAVWEKVNQQTQWPAQQFKELQTNVVSIDQKLSSHVLSMEQQAKLKQEADKVLMQSLNEERNRLDGQVGLLSSEMKSLTGQVSELKSAKEVDSQEAKRYIKSILDRLEKVEEVLEESEKRDEGSSSARPHPGEGTGRAAKLSWSASPPPKTEPSASEAELDPEPNSHPSSEELAREQRMAAEANAAVAVRNHKKKKRKRSSAAGIEHLWELSEDEMSTSGGSNTPSASQKGNYPAVADKNVNAGSHGSRGKIKPKKKKCEFHVGEPITID</sequence>
<keyword evidence="4" id="KW-1185">Reference proteome</keyword>
<organism evidence="3 4">
    <name type="scientific">Monascus purpureus</name>
    <name type="common">Red mold</name>
    <name type="synonym">Monascus anka</name>
    <dbReference type="NCBI Taxonomy" id="5098"/>
    <lineage>
        <taxon>Eukaryota</taxon>
        <taxon>Fungi</taxon>
        <taxon>Dikarya</taxon>
        <taxon>Ascomycota</taxon>
        <taxon>Pezizomycotina</taxon>
        <taxon>Eurotiomycetes</taxon>
        <taxon>Eurotiomycetidae</taxon>
        <taxon>Eurotiales</taxon>
        <taxon>Aspergillaceae</taxon>
        <taxon>Monascus</taxon>
    </lineage>
</organism>
<name>A0A507QTC7_MONPU</name>
<feature type="coiled-coil region" evidence="1">
    <location>
        <begin position="66"/>
        <end position="93"/>
    </location>
</feature>
<protein>
    <recommendedName>
        <fullName evidence="5">Paramyosin</fullName>
    </recommendedName>
</protein>
<feature type="coiled-coil region" evidence="1">
    <location>
        <begin position="146"/>
        <end position="202"/>
    </location>
</feature>